<proteinExistence type="predicted"/>
<keyword evidence="2" id="KW-1185">Reference proteome</keyword>
<reference evidence="1 2" key="1">
    <citation type="submission" date="2021-07" db="EMBL/GenBank/DDBJ databases">
        <title>Flavobacterium sp. nov. isolated from sediment on the Taihu Lake.</title>
        <authorList>
            <person name="Qu J.-H."/>
        </authorList>
    </citation>
    <scope>NUCLEOTIDE SEQUENCE [LARGE SCALE GENOMIC DNA]</scope>
    <source>
        <strain evidence="1 2">NAS39</strain>
    </source>
</reference>
<evidence type="ECO:0008006" key="3">
    <source>
        <dbReference type="Google" id="ProtNLM"/>
    </source>
</evidence>
<organism evidence="1 2">
    <name type="scientific">Flavobacterium taihuense</name>
    <dbReference type="NCBI Taxonomy" id="2857508"/>
    <lineage>
        <taxon>Bacteria</taxon>
        <taxon>Pseudomonadati</taxon>
        <taxon>Bacteroidota</taxon>
        <taxon>Flavobacteriia</taxon>
        <taxon>Flavobacteriales</taxon>
        <taxon>Flavobacteriaceae</taxon>
        <taxon>Flavobacterium</taxon>
    </lineage>
</organism>
<evidence type="ECO:0000313" key="2">
    <source>
        <dbReference type="Proteomes" id="UP000812031"/>
    </source>
</evidence>
<sequence length="58" mass="6622">MGKRASISIEDLIIHLVNHSSYHRGQIIHQLEGKLITLPLSTYIVFTIETEIEYTKGL</sequence>
<dbReference type="Proteomes" id="UP000812031">
    <property type="component" value="Unassembled WGS sequence"/>
</dbReference>
<evidence type="ECO:0000313" key="1">
    <source>
        <dbReference type="EMBL" id="MBW4360626.1"/>
    </source>
</evidence>
<dbReference type="Gene3D" id="1.20.120.450">
    <property type="entry name" value="dinb family like domain"/>
    <property type="match status" value="1"/>
</dbReference>
<comment type="caution">
    <text evidence="1">The sequence shown here is derived from an EMBL/GenBank/DDBJ whole genome shotgun (WGS) entry which is preliminary data.</text>
</comment>
<name>A0ABS6XVB9_9FLAO</name>
<gene>
    <name evidence="1" type="ORF">KZH69_09045</name>
</gene>
<protein>
    <recommendedName>
        <fullName evidence="3">DinB family protein</fullName>
    </recommendedName>
</protein>
<dbReference type="EMBL" id="JAHWYN010000006">
    <property type="protein sequence ID" value="MBW4360626.1"/>
    <property type="molecule type" value="Genomic_DNA"/>
</dbReference>
<accession>A0ABS6XVB9</accession>
<dbReference type="SUPFAM" id="SSF109854">
    <property type="entry name" value="DinB/YfiT-like putative metalloenzymes"/>
    <property type="match status" value="1"/>
</dbReference>
<dbReference type="InterPro" id="IPR034660">
    <property type="entry name" value="DinB/YfiT-like"/>
</dbReference>